<dbReference type="EMBL" id="FOKA01000008">
    <property type="protein sequence ID" value="SFB15884.1"/>
    <property type="molecule type" value="Genomic_DNA"/>
</dbReference>
<dbReference type="GO" id="GO:0015628">
    <property type="term" value="P:protein secretion by the type II secretion system"/>
    <property type="evidence" value="ECO:0007669"/>
    <property type="project" value="TreeGrafter"/>
</dbReference>
<dbReference type="RefSeq" id="WP_203708654.1">
    <property type="nucleotide sequence ID" value="NZ_BONM01000001.1"/>
</dbReference>
<name>A0A1I0YRD7_9CELL</name>
<evidence type="ECO:0000259" key="2">
    <source>
        <dbReference type="SMART" id="SM00278"/>
    </source>
</evidence>
<accession>A0A1I0YRD7</accession>
<feature type="region of interest" description="Disordered" evidence="1">
    <location>
        <begin position="1"/>
        <end position="84"/>
    </location>
</feature>
<sequence length="348" mass="33204">MPSPDAPRPSGGPPADRLAALLAERRGTLGASASGAERTGERTGEVRAPSSGPSRAAGVSSEGPAGIPAPGDDPPRRAARRPAAERGPLVRWHVTPRAAAAAAVAVLLVAGAVVLRLTGLRVGEPVAFPEPQPAVVAVDGSPGGGAGGTDASVAPTAAGTSDGGGVPTGAPTVGTTGSAPAPLATAAATVVHVVGQVAVPGLVRLPDGSRVADAVAAAGGALPTADLAALNLARVLVDGEQVVVPRPGEATPPASAPTGGGASTGDAATGSATTGGTGGDGPGAGPLDLGTATLAQLDALPGIGPVLAQRILDHRATTPFTAVAQLGDVEGIGPTLLERLEPLVTVRS</sequence>
<proteinExistence type="predicted"/>
<dbReference type="SMART" id="SM00278">
    <property type="entry name" value="HhH1"/>
    <property type="match status" value="2"/>
</dbReference>
<feature type="domain" description="Helix-hairpin-helix DNA-binding motif class 1" evidence="2">
    <location>
        <begin position="295"/>
        <end position="314"/>
    </location>
</feature>
<dbReference type="GO" id="GO:0003677">
    <property type="term" value="F:DNA binding"/>
    <property type="evidence" value="ECO:0007669"/>
    <property type="project" value="InterPro"/>
</dbReference>
<organism evidence="3 4">
    <name type="scientific">Cellulomonas marina</name>
    <dbReference type="NCBI Taxonomy" id="988821"/>
    <lineage>
        <taxon>Bacteria</taxon>
        <taxon>Bacillati</taxon>
        <taxon>Actinomycetota</taxon>
        <taxon>Actinomycetes</taxon>
        <taxon>Micrococcales</taxon>
        <taxon>Cellulomonadaceae</taxon>
        <taxon>Cellulomonas</taxon>
    </lineage>
</organism>
<gene>
    <name evidence="3" type="ORF">SAMN05421867_108121</name>
</gene>
<dbReference type="InterPro" id="IPR019554">
    <property type="entry name" value="Soluble_ligand-bd"/>
</dbReference>
<dbReference type="AlphaFoldDB" id="A0A1I0YRD7"/>
<evidence type="ECO:0000313" key="3">
    <source>
        <dbReference type="EMBL" id="SFB15884.1"/>
    </source>
</evidence>
<feature type="compositionally biased region" description="Gly residues" evidence="1">
    <location>
        <begin position="273"/>
        <end position="284"/>
    </location>
</feature>
<keyword evidence="4" id="KW-1185">Reference proteome</keyword>
<dbReference type="InterPro" id="IPR003583">
    <property type="entry name" value="Hlx-hairpin-Hlx_DNA-bd_motif"/>
</dbReference>
<dbReference type="Proteomes" id="UP000199012">
    <property type="component" value="Unassembled WGS sequence"/>
</dbReference>
<dbReference type="Pfam" id="PF12836">
    <property type="entry name" value="HHH_3"/>
    <property type="match status" value="1"/>
</dbReference>
<dbReference type="Gene3D" id="3.10.560.10">
    <property type="entry name" value="Outer membrane lipoprotein wza domain like"/>
    <property type="match status" value="1"/>
</dbReference>
<protein>
    <submittedName>
        <fullName evidence="3">Competence protein ComEA</fullName>
    </submittedName>
</protein>
<dbReference type="GO" id="GO:0006281">
    <property type="term" value="P:DNA repair"/>
    <property type="evidence" value="ECO:0007669"/>
    <property type="project" value="InterPro"/>
</dbReference>
<dbReference type="SUPFAM" id="SSF47781">
    <property type="entry name" value="RuvA domain 2-like"/>
    <property type="match status" value="1"/>
</dbReference>
<reference evidence="3 4" key="1">
    <citation type="submission" date="2016-10" db="EMBL/GenBank/DDBJ databases">
        <authorList>
            <person name="de Groot N.N."/>
        </authorList>
    </citation>
    <scope>NUCLEOTIDE SEQUENCE [LARGE SCALE GENOMIC DNA]</scope>
    <source>
        <strain evidence="3 4">CGMCC 4.6945</strain>
    </source>
</reference>
<feature type="region of interest" description="Disordered" evidence="1">
    <location>
        <begin position="244"/>
        <end position="287"/>
    </location>
</feature>
<evidence type="ECO:0000256" key="1">
    <source>
        <dbReference type="SAM" id="MobiDB-lite"/>
    </source>
</evidence>
<dbReference type="InterPro" id="IPR010994">
    <property type="entry name" value="RuvA_2-like"/>
</dbReference>
<dbReference type="PANTHER" id="PTHR21180">
    <property type="entry name" value="ENDONUCLEASE/EXONUCLEASE/PHOSPHATASE FAMILY DOMAIN-CONTAINING PROTEIN 1"/>
    <property type="match status" value="1"/>
</dbReference>
<dbReference type="Pfam" id="PF10531">
    <property type="entry name" value="SLBB"/>
    <property type="match status" value="1"/>
</dbReference>
<feature type="compositionally biased region" description="Pro residues" evidence="1">
    <location>
        <begin position="1"/>
        <end position="12"/>
    </location>
</feature>
<dbReference type="PANTHER" id="PTHR21180:SF32">
    <property type="entry name" value="ENDONUCLEASE_EXONUCLEASE_PHOSPHATASE FAMILY DOMAIN-CONTAINING PROTEIN 1"/>
    <property type="match status" value="1"/>
</dbReference>
<dbReference type="Gene3D" id="1.10.150.320">
    <property type="entry name" value="Photosystem II 12 kDa extrinsic protein"/>
    <property type="match status" value="1"/>
</dbReference>
<feature type="compositionally biased region" description="Low complexity" evidence="1">
    <location>
        <begin position="13"/>
        <end position="22"/>
    </location>
</feature>
<dbReference type="GO" id="GO:0015627">
    <property type="term" value="C:type II protein secretion system complex"/>
    <property type="evidence" value="ECO:0007669"/>
    <property type="project" value="TreeGrafter"/>
</dbReference>
<dbReference type="STRING" id="988821.SAMN05421867_108121"/>
<feature type="domain" description="Helix-hairpin-helix DNA-binding motif class 1" evidence="2">
    <location>
        <begin position="324"/>
        <end position="343"/>
    </location>
</feature>
<evidence type="ECO:0000313" key="4">
    <source>
        <dbReference type="Proteomes" id="UP000199012"/>
    </source>
</evidence>
<dbReference type="InterPro" id="IPR051675">
    <property type="entry name" value="Endo/Exo/Phosphatase_dom_1"/>
</dbReference>